<evidence type="ECO:0000256" key="1">
    <source>
        <dbReference type="ARBA" id="ARBA00008331"/>
    </source>
</evidence>
<dbReference type="EMBL" id="JADIMU010000016">
    <property type="protein sequence ID" value="MBO8442530.1"/>
    <property type="molecule type" value="Genomic_DNA"/>
</dbReference>
<comment type="caution">
    <text evidence="4">The sequence shown here is derived from an EMBL/GenBank/DDBJ whole genome shotgun (WGS) entry which is preliminary data.</text>
</comment>
<dbReference type="Pfam" id="PF01958">
    <property type="entry name" value="Asp_DH_C"/>
    <property type="match status" value="1"/>
</dbReference>
<dbReference type="AlphaFoldDB" id="A0A9D9H661"/>
<name>A0A9D9H661_9SPIR</name>
<proteinExistence type="inferred from homology"/>
<feature type="domain" description="Aspartate/homoserine dehydrogenase NAD-binding" evidence="3">
    <location>
        <begin position="15"/>
        <end position="128"/>
    </location>
</feature>
<evidence type="ECO:0000259" key="2">
    <source>
        <dbReference type="Pfam" id="PF01958"/>
    </source>
</evidence>
<evidence type="ECO:0000259" key="3">
    <source>
        <dbReference type="Pfam" id="PF03447"/>
    </source>
</evidence>
<accession>A0A9D9H661</accession>
<dbReference type="Pfam" id="PF03447">
    <property type="entry name" value="NAD_binding_3"/>
    <property type="match status" value="1"/>
</dbReference>
<reference evidence="4" key="1">
    <citation type="submission" date="2020-10" db="EMBL/GenBank/DDBJ databases">
        <authorList>
            <person name="Gilroy R."/>
        </authorList>
    </citation>
    <scope>NUCLEOTIDE SEQUENCE</scope>
    <source>
        <strain evidence="4">11167</strain>
    </source>
</reference>
<sequence length="270" mass="28115">MVEGGYSVKTFAIVGCGHLGKIVREAYGKGLLDSYRLVAACSMKKEDAIALVEGTDAKAVDSIDEIIAMKVDYIIETAAIACLKDFAVKALEEGISIIPLSIGAFADEDFKASACKAALEGGARIHIPSGAVGGFDAINTLALMAQANGWPIKAGIHTHKGPDSLKRTPLYEDGLQQAEKTVFTGSTKEAIALLPTKVNVAVASALASIGPEKATATITSVPGFIGDDHCITVETEGLKAVADIYSATSDIAAWSIVALLRNLASPMVFF</sequence>
<dbReference type="InterPro" id="IPR002811">
    <property type="entry name" value="Asp_DH"/>
</dbReference>
<protein>
    <submittedName>
        <fullName evidence="4">DUF108 domain-containing protein</fullName>
    </submittedName>
</protein>
<dbReference type="SUPFAM" id="SSF51735">
    <property type="entry name" value="NAD(P)-binding Rossmann-fold domains"/>
    <property type="match status" value="1"/>
</dbReference>
<dbReference type="InterPro" id="IPR036291">
    <property type="entry name" value="NAD(P)-bd_dom_sf"/>
</dbReference>
<dbReference type="Gene3D" id="3.30.360.10">
    <property type="entry name" value="Dihydrodipicolinate Reductase, domain 2"/>
    <property type="match status" value="1"/>
</dbReference>
<dbReference type="GO" id="GO:0009435">
    <property type="term" value="P:NAD+ biosynthetic process"/>
    <property type="evidence" value="ECO:0007669"/>
    <property type="project" value="InterPro"/>
</dbReference>
<gene>
    <name evidence="4" type="ORF">IAC42_02040</name>
</gene>
<evidence type="ECO:0000313" key="5">
    <source>
        <dbReference type="Proteomes" id="UP000823633"/>
    </source>
</evidence>
<organism evidence="4 5">
    <name type="scientific">Candidatus Aphodenecus pullistercoris</name>
    <dbReference type="NCBI Taxonomy" id="2840669"/>
    <lineage>
        <taxon>Bacteria</taxon>
        <taxon>Pseudomonadati</taxon>
        <taxon>Spirochaetota</taxon>
        <taxon>Spirochaetia</taxon>
        <taxon>Spirochaetales</taxon>
        <taxon>Candidatus Aphodenecus</taxon>
    </lineage>
</organism>
<dbReference type="GO" id="GO:0033735">
    <property type="term" value="F:aspartate dehydrogenase [NAD(P)+] activity"/>
    <property type="evidence" value="ECO:0007669"/>
    <property type="project" value="InterPro"/>
</dbReference>
<evidence type="ECO:0000313" key="4">
    <source>
        <dbReference type="EMBL" id="MBO8442530.1"/>
    </source>
</evidence>
<dbReference type="SUPFAM" id="SSF55347">
    <property type="entry name" value="Glyceraldehyde-3-phosphate dehydrogenase-like, C-terminal domain"/>
    <property type="match status" value="1"/>
</dbReference>
<dbReference type="PANTHER" id="PTHR31873">
    <property type="entry name" value="L-ASPARTATE DEHYDROGENASE-RELATED"/>
    <property type="match status" value="1"/>
</dbReference>
<dbReference type="PANTHER" id="PTHR31873:SF6">
    <property type="entry name" value="ASPARTATE DEHYDROGENASE DOMAIN-CONTAINING PROTEIN"/>
    <property type="match status" value="1"/>
</dbReference>
<dbReference type="InterPro" id="IPR005106">
    <property type="entry name" value="Asp/hSer_DH_NAD-bd"/>
</dbReference>
<dbReference type="Proteomes" id="UP000823633">
    <property type="component" value="Unassembled WGS sequence"/>
</dbReference>
<feature type="domain" description="Aspartate dehydrogenase" evidence="2">
    <location>
        <begin position="178"/>
        <end position="249"/>
    </location>
</feature>
<dbReference type="GO" id="GO:0050661">
    <property type="term" value="F:NADP binding"/>
    <property type="evidence" value="ECO:0007669"/>
    <property type="project" value="InterPro"/>
</dbReference>
<comment type="similarity">
    <text evidence="1">Belongs to the L-aspartate dehydrogenase family.</text>
</comment>
<reference evidence="4" key="2">
    <citation type="journal article" date="2021" name="PeerJ">
        <title>Extensive microbial diversity within the chicken gut microbiome revealed by metagenomics and culture.</title>
        <authorList>
            <person name="Gilroy R."/>
            <person name="Ravi A."/>
            <person name="Getino M."/>
            <person name="Pursley I."/>
            <person name="Horton D.L."/>
            <person name="Alikhan N.F."/>
            <person name="Baker D."/>
            <person name="Gharbi K."/>
            <person name="Hall N."/>
            <person name="Watson M."/>
            <person name="Adriaenssens E.M."/>
            <person name="Foster-Nyarko E."/>
            <person name="Jarju S."/>
            <person name="Secka A."/>
            <person name="Antonio M."/>
            <person name="Oren A."/>
            <person name="Chaudhuri R.R."/>
            <person name="La Ragione R."/>
            <person name="Hildebrand F."/>
            <person name="Pallen M.J."/>
        </authorList>
    </citation>
    <scope>NUCLEOTIDE SEQUENCE</scope>
    <source>
        <strain evidence="4">11167</strain>
    </source>
</reference>
<dbReference type="Gene3D" id="3.40.50.720">
    <property type="entry name" value="NAD(P)-binding Rossmann-like Domain"/>
    <property type="match status" value="1"/>
</dbReference>